<proteinExistence type="predicted"/>
<name>A0ABS6XBI4_9BACT</name>
<dbReference type="RefSeq" id="WP_199109851.1">
    <property type="nucleotide sequence ID" value="NZ_JAHWXQ010000002.1"/>
</dbReference>
<evidence type="ECO:0000313" key="3">
    <source>
        <dbReference type="Proteomes" id="UP000774935"/>
    </source>
</evidence>
<feature type="signal peptide" evidence="1">
    <location>
        <begin position="1"/>
        <end position="21"/>
    </location>
</feature>
<keyword evidence="1" id="KW-0732">Signal</keyword>
<sequence>MNKLFTLLFIFFSVSIIKVNAQTSAFEEGYIINSQDTIRGYIKSASDLDLSNSVQFKTDINSEIVKNYLPGDITGFGFNNTGFRFTTVRVEIIKGSNVTYHKRFAKLILSGYTDLYKLPIPQEEQSIITSKGNTFLYVLQKDTTDYTLGLYETIIGIHVSKNKRYIGMLKAAFNDCENLKINLDRLNFNDKAILEAVTAYNTCKSPAQQSTLHVYEAKAIVKRGPELSYAQLYIPKEPANVSGQGVSVGYFWDIIQPGESRKYSTKLGLNYMYYLRKTDSKDPEIEDVVIHSVRLPFSVQYNLKDPIISTTVPFFSIGFTTQMTHEFNSADLMPFPSVGIGMYVNKFRFSALLENEGFKLSNPKILNVAIGFRVK</sequence>
<reference evidence="2 3" key="1">
    <citation type="submission" date="2021-07" db="EMBL/GenBank/DDBJ databases">
        <authorList>
            <person name="Kim M.K."/>
        </authorList>
    </citation>
    <scope>NUCLEOTIDE SEQUENCE [LARGE SCALE GENOMIC DNA]</scope>
    <source>
        <strain evidence="2 3">HLY7-15</strain>
    </source>
</reference>
<dbReference type="EMBL" id="JAHWXQ010000002">
    <property type="protein sequence ID" value="MBW3365354.1"/>
    <property type="molecule type" value="Genomic_DNA"/>
</dbReference>
<gene>
    <name evidence="2" type="ORF">KYK27_09885</name>
</gene>
<organism evidence="2 3">
    <name type="scientific">Pontibacter populi</name>
    <dbReference type="NCBI Taxonomy" id="890055"/>
    <lineage>
        <taxon>Bacteria</taxon>
        <taxon>Pseudomonadati</taxon>
        <taxon>Bacteroidota</taxon>
        <taxon>Cytophagia</taxon>
        <taxon>Cytophagales</taxon>
        <taxon>Hymenobacteraceae</taxon>
        <taxon>Pontibacter</taxon>
    </lineage>
</organism>
<evidence type="ECO:0000313" key="2">
    <source>
        <dbReference type="EMBL" id="MBW3365354.1"/>
    </source>
</evidence>
<comment type="caution">
    <text evidence="2">The sequence shown here is derived from an EMBL/GenBank/DDBJ whole genome shotgun (WGS) entry which is preliminary data.</text>
</comment>
<keyword evidence="3" id="KW-1185">Reference proteome</keyword>
<evidence type="ECO:0008006" key="4">
    <source>
        <dbReference type="Google" id="ProtNLM"/>
    </source>
</evidence>
<accession>A0ABS6XBI4</accession>
<dbReference type="Proteomes" id="UP000774935">
    <property type="component" value="Unassembled WGS sequence"/>
</dbReference>
<feature type="chain" id="PRO_5046308179" description="Outer membrane protein beta-barrel domain-containing protein" evidence="1">
    <location>
        <begin position="22"/>
        <end position="375"/>
    </location>
</feature>
<evidence type="ECO:0000256" key="1">
    <source>
        <dbReference type="SAM" id="SignalP"/>
    </source>
</evidence>
<protein>
    <recommendedName>
        <fullName evidence="4">Outer membrane protein beta-barrel domain-containing protein</fullName>
    </recommendedName>
</protein>